<gene>
    <name evidence="1" type="ORF">POVWA1_047020</name>
    <name evidence="2" type="ORF">POVWA2_045900</name>
</gene>
<sequence>MLMVWDTSKNSPYSAKRGLWQKRRSCRACVNVQIVLSAQKVEVVQNAQYVEVVQMTPDISNTEKKMSPKYLMEQARCKKALNEPDA</sequence>
<evidence type="ECO:0000313" key="3">
    <source>
        <dbReference type="Proteomes" id="UP000078550"/>
    </source>
</evidence>
<evidence type="ECO:0000313" key="1">
    <source>
        <dbReference type="EMBL" id="SBT42952.1"/>
    </source>
</evidence>
<dbReference type="Proteomes" id="UP000078555">
    <property type="component" value="Unassembled WGS sequence"/>
</dbReference>
<reference evidence="3 4" key="2">
    <citation type="submission" date="2016-05" db="EMBL/GenBank/DDBJ databases">
        <authorList>
            <person name="Naeem Raeece"/>
        </authorList>
    </citation>
    <scope>NUCLEOTIDE SEQUENCE [LARGE SCALE GENOMIC DNA]</scope>
</reference>
<proteinExistence type="predicted"/>
<dbReference type="EMBL" id="FLRE01000166">
    <property type="protein sequence ID" value="SBT43406.1"/>
    <property type="molecule type" value="Genomic_DNA"/>
</dbReference>
<dbReference type="AlphaFoldDB" id="A0A1A8ZHQ2"/>
<organism evidence="2 3">
    <name type="scientific">Plasmodium ovale wallikeri</name>
    <dbReference type="NCBI Taxonomy" id="864142"/>
    <lineage>
        <taxon>Eukaryota</taxon>
        <taxon>Sar</taxon>
        <taxon>Alveolata</taxon>
        <taxon>Apicomplexa</taxon>
        <taxon>Aconoidasida</taxon>
        <taxon>Haemosporida</taxon>
        <taxon>Plasmodiidae</taxon>
        <taxon>Plasmodium</taxon>
        <taxon>Plasmodium (Plasmodium)</taxon>
    </lineage>
</organism>
<name>A0A1A8ZHQ2_PLAOA</name>
<evidence type="ECO:0000313" key="2">
    <source>
        <dbReference type="EMBL" id="SBT43406.1"/>
    </source>
</evidence>
<evidence type="ECO:0000313" key="4">
    <source>
        <dbReference type="Proteomes" id="UP000078555"/>
    </source>
</evidence>
<dbReference type="Proteomes" id="UP000078550">
    <property type="component" value="Unassembled WGS sequence"/>
</dbReference>
<protein>
    <submittedName>
        <fullName evidence="2">Uncharacterized protein</fullName>
    </submittedName>
</protein>
<dbReference type="EMBL" id="FLRD01000125">
    <property type="protein sequence ID" value="SBT42952.1"/>
    <property type="molecule type" value="Genomic_DNA"/>
</dbReference>
<accession>A0A1A8ZHQ2</accession>
<keyword evidence="4" id="KW-1185">Reference proteome</keyword>
<reference evidence="2" key="1">
    <citation type="submission" date="2016-05" db="EMBL/GenBank/DDBJ databases">
        <authorList>
            <person name="Lavstsen T."/>
            <person name="Jespersen J.S."/>
        </authorList>
    </citation>
    <scope>NUCLEOTIDE SEQUENCE [LARGE SCALE GENOMIC DNA]</scope>
</reference>